<dbReference type="InterPro" id="IPR014729">
    <property type="entry name" value="Rossmann-like_a/b/a_fold"/>
</dbReference>
<keyword evidence="3" id="KW-1185">Reference proteome</keyword>
<dbReference type="STRING" id="797114.C475_14258"/>
<evidence type="ECO:0000313" key="2">
    <source>
        <dbReference type="EMBL" id="ELZ23443.1"/>
    </source>
</evidence>
<name>M0CLD1_9EURY</name>
<dbReference type="CDD" id="cd00293">
    <property type="entry name" value="USP-like"/>
    <property type="match status" value="1"/>
</dbReference>
<feature type="domain" description="UspA" evidence="1">
    <location>
        <begin position="3"/>
        <end position="107"/>
    </location>
</feature>
<dbReference type="RefSeq" id="WP_006884522.1">
    <property type="nucleotide sequence ID" value="NZ_AOIU01000033.1"/>
</dbReference>
<dbReference type="AlphaFoldDB" id="M0CLD1"/>
<protein>
    <submittedName>
        <fullName evidence="2">Universal stress family protein</fullName>
    </submittedName>
</protein>
<dbReference type="Gene3D" id="3.40.50.620">
    <property type="entry name" value="HUPs"/>
    <property type="match status" value="1"/>
</dbReference>
<evidence type="ECO:0000313" key="3">
    <source>
        <dbReference type="Proteomes" id="UP000011626"/>
    </source>
</evidence>
<reference evidence="2 3" key="1">
    <citation type="journal article" date="2014" name="PLoS Genet.">
        <title>Phylogenetically driven sequencing of extremely halophilic archaea reveals strategies for static and dynamic osmo-response.</title>
        <authorList>
            <person name="Becker E.A."/>
            <person name="Seitzer P.M."/>
            <person name="Tritt A."/>
            <person name="Larsen D."/>
            <person name="Krusor M."/>
            <person name="Yao A.I."/>
            <person name="Wu D."/>
            <person name="Madern D."/>
            <person name="Eisen J.A."/>
            <person name="Darling A.E."/>
            <person name="Facciotti M.T."/>
        </authorList>
    </citation>
    <scope>NUCLEOTIDE SEQUENCE [LARGE SCALE GENOMIC DNA]</scope>
    <source>
        <strain evidence="2 3">2-9-1</strain>
    </source>
</reference>
<proteinExistence type="predicted"/>
<gene>
    <name evidence="2" type="ORF">C475_14258</name>
</gene>
<sequence length="133" mass="15402">MTQVVVPVRYPLSEHSRATLARAIEIVEERGGQLTVIHVNQYQDNHQPSRRDLKDAVEREFGRLSDTRYVVRQGLLVEETLLDEIVAENADIVVIGKKQAGRWRRMIRRLVDDPDIETFLREELDCDVVTAEH</sequence>
<accession>M0CLD1</accession>
<dbReference type="Pfam" id="PF00582">
    <property type="entry name" value="Usp"/>
    <property type="match status" value="1"/>
</dbReference>
<dbReference type="SUPFAM" id="SSF52402">
    <property type="entry name" value="Adenine nucleotide alpha hydrolases-like"/>
    <property type="match status" value="1"/>
</dbReference>
<dbReference type="EMBL" id="AOIU01000033">
    <property type="protein sequence ID" value="ELZ23443.1"/>
    <property type="molecule type" value="Genomic_DNA"/>
</dbReference>
<evidence type="ECO:0000259" key="1">
    <source>
        <dbReference type="Pfam" id="PF00582"/>
    </source>
</evidence>
<comment type="caution">
    <text evidence="2">The sequence shown here is derived from an EMBL/GenBank/DDBJ whole genome shotgun (WGS) entry which is preliminary data.</text>
</comment>
<organism evidence="2 3">
    <name type="scientific">Halosimplex carlsbadense 2-9-1</name>
    <dbReference type="NCBI Taxonomy" id="797114"/>
    <lineage>
        <taxon>Archaea</taxon>
        <taxon>Methanobacteriati</taxon>
        <taxon>Methanobacteriota</taxon>
        <taxon>Stenosarchaea group</taxon>
        <taxon>Halobacteria</taxon>
        <taxon>Halobacteriales</taxon>
        <taxon>Haloarculaceae</taxon>
        <taxon>Halosimplex</taxon>
    </lineage>
</organism>
<dbReference type="Proteomes" id="UP000011626">
    <property type="component" value="Unassembled WGS sequence"/>
</dbReference>
<dbReference type="PATRIC" id="fig|797114.5.peg.2899"/>
<dbReference type="InterPro" id="IPR006016">
    <property type="entry name" value="UspA"/>
</dbReference>
<dbReference type="OrthoDB" id="260697at2157"/>
<dbReference type="eggNOG" id="arCOG06441">
    <property type="taxonomic scope" value="Archaea"/>
</dbReference>